<feature type="transmembrane region" description="Helical" evidence="10">
    <location>
        <begin position="141"/>
        <end position="164"/>
    </location>
</feature>
<evidence type="ECO:0000256" key="4">
    <source>
        <dbReference type="ARBA" id="ARBA00022475"/>
    </source>
</evidence>
<feature type="transmembrane region" description="Helical" evidence="10">
    <location>
        <begin position="100"/>
        <end position="121"/>
    </location>
</feature>
<keyword evidence="8 10" id="KW-0472">Membrane</keyword>
<dbReference type="STRING" id="163.SAMN04487775_10696"/>
<keyword evidence="4" id="KW-1003">Cell membrane</keyword>
<dbReference type="GO" id="GO:0006811">
    <property type="term" value="P:monoatomic ion transport"/>
    <property type="evidence" value="ECO:0007669"/>
    <property type="project" value="UniProtKB-KW"/>
</dbReference>
<feature type="transmembrane region" description="Helical" evidence="10">
    <location>
        <begin position="364"/>
        <end position="381"/>
    </location>
</feature>
<dbReference type="AlphaFoldDB" id="A0A1H9CE25"/>
<sequence>MKLFQNEPKFYKSVFALALPIALQSLISIGVNMLDTIMVGSLGENALSATSLANSFISIYHIFCMGLGMGASVLVSRYWGMKKAADGHEEAAGRALKQTVCLMLRITVGLAALFAIATLAMPSLLMKMYTSDEEIIRLGDIYFRWSVITYFFLGTSLVSTIVLRSVGQVRLPLYVSIGAFFVNLGANYAFIFGKFGAPRMEVAGAALGTLIARLFEAAMILGYLFFKDKNIQFRLRDLFMKTGSLLGEYIRISIPVLVSDAILAIGNNSVAMVIGHLGAAFVAANAITSVTQQLSTVVIQGVSQAGAIVTGQTLGLGDKKKTMQQGWMFLGLGFALGALSAIFIMAVSKPIISTYNVSEETVNIAGQLMAAISLIIIFRATNSIMTKGVLRGGGDTKMLMLADNVFLWVLSIPLGCLAGFVFHWPAFWIYVALKADDIVKTFWCVIRLRSEKWIKKISTGNNSVK</sequence>
<gene>
    <name evidence="11" type="ORF">SAMN04487977_102144</name>
</gene>
<dbReference type="PANTHER" id="PTHR43298:SF2">
    <property type="entry name" value="FMN_FAD EXPORTER YEEO-RELATED"/>
    <property type="match status" value="1"/>
</dbReference>
<name>A0A1H9CE25_9SPIR</name>
<feature type="transmembrane region" description="Helical" evidence="10">
    <location>
        <begin position="52"/>
        <end position="79"/>
    </location>
</feature>
<keyword evidence="3" id="KW-0050">Antiport</keyword>
<evidence type="ECO:0000256" key="5">
    <source>
        <dbReference type="ARBA" id="ARBA00022692"/>
    </source>
</evidence>
<evidence type="ECO:0000256" key="1">
    <source>
        <dbReference type="ARBA" id="ARBA00004651"/>
    </source>
</evidence>
<organism evidence="11 12">
    <name type="scientific">Treponema bryantii</name>
    <dbReference type="NCBI Taxonomy" id="163"/>
    <lineage>
        <taxon>Bacteria</taxon>
        <taxon>Pseudomonadati</taxon>
        <taxon>Spirochaetota</taxon>
        <taxon>Spirochaetia</taxon>
        <taxon>Spirochaetales</taxon>
        <taxon>Treponemataceae</taxon>
        <taxon>Treponema</taxon>
    </lineage>
</organism>
<dbReference type="PANTHER" id="PTHR43298">
    <property type="entry name" value="MULTIDRUG RESISTANCE PROTEIN NORM-RELATED"/>
    <property type="match status" value="1"/>
</dbReference>
<evidence type="ECO:0000256" key="7">
    <source>
        <dbReference type="ARBA" id="ARBA00023065"/>
    </source>
</evidence>
<evidence type="ECO:0000256" key="9">
    <source>
        <dbReference type="ARBA" id="ARBA00031636"/>
    </source>
</evidence>
<evidence type="ECO:0000256" key="8">
    <source>
        <dbReference type="ARBA" id="ARBA00023136"/>
    </source>
</evidence>
<evidence type="ECO:0000313" key="11">
    <source>
        <dbReference type="EMBL" id="SEP99402.1"/>
    </source>
</evidence>
<feature type="transmembrane region" description="Helical" evidence="10">
    <location>
        <begin position="171"/>
        <end position="191"/>
    </location>
</feature>
<evidence type="ECO:0000313" key="12">
    <source>
        <dbReference type="Proteomes" id="UP000182360"/>
    </source>
</evidence>
<dbReference type="NCBIfam" id="TIGR00797">
    <property type="entry name" value="matE"/>
    <property type="match status" value="1"/>
</dbReference>
<feature type="transmembrane region" description="Helical" evidence="10">
    <location>
        <begin position="203"/>
        <end position="226"/>
    </location>
</feature>
<keyword evidence="6 10" id="KW-1133">Transmembrane helix</keyword>
<protein>
    <recommendedName>
        <fullName evidence="9">Multidrug-efflux transporter</fullName>
    </recommendedName>
</protein>
<dbReference type="Proteomes" id="UP000182360">
    <property type="component" value="Unassembled WGS sequence"/>
</dbReference>
<dbReference type="InterPro" id="IPR002528">
    <property type="entry name" value="MATE_fam"/>
</dbReference>
<dbReference type="GO" id="GO:0005886">
    <property type="term" value="C:plasma membrane"/>
    <property type="evidence" value="ECO:0007669"/>
    <property type="project" value="UniProtKB-SubCell"/>
</dbReference>
<keyword evidence="12" id="KW-1185">Reference proteome</keyword>
<keyword evidence="7" id="KW-0406">Ion transport</keyword>
<dbReference type="PIRSF" id="PIRSF006603">
    <property type="entry name" value="DinF"/>
    <property type="match status" value="1"/>
</dbReference>
<dbReference type="GO" id="GO:0042910">
    <property type="term" value="F:xenobiotic transmembrane transporter activity"/>
    <property type="evidence" value="ECO:0007669"/>
    <property type="project" value="InterPro"/>
</dbReference>
<feature type="transmembrane region" description="Helical" evidence="10">
    <location>
        <begin position="401"/>
        <end position="421"/>
    </location>
</feature>
<evidence type="ECO:0000256" key="3">
    <source>
        <dbReference type="ARBA" id="ARBA00022449"/>
    </source>
</evidence>
<evidence type="ECO:0000256" key="6">
    <source>
        <dbReference type="ARBA" id="ARBA00022989"/>
    </source>
</evidence>
<keyword evidence="5 10" id="KW-0812">Transmembrane</keyword>
<evidence type="ECO:0000256" key="2">
    <source>
        <dbReference type="ARBA" id="ARBA00022448"/>
    </source>
</evidence>
<feature type="transmembrane region" description="Helical" evidence="10">
    <location>
        <begin position="329"/>
        <end position="352"/>
    </location>
</feature>
<proteinExistence type="predicted"/>
<dbReference type="RefSeq" id="WP_074641166.1">
    <property type="nucleotide sequence ID" value="NZ_FOFU01000002.1"/>
</dbReference>
<keyword evidence="2" id="KW-0813">Transport</keyword>
<accession>A0A1H9CE25</accession>
<reference evidence="11 12" key="1">
    <citation type="submission" date="2016-10" db="EMBL/GenBank/DDBJ databases">
        <authorList>
            <person name="de Groot N.N."/>
        </authorList>
    </citation>
    <scope>NUCLEOTIDE SEQUENCE [LARGE SCALE GENOMIC DNA]</scope>
    <source>
        <strain evidence="11 12">B25</strain>
    </source>
</reference>
<comment type="subcellular location">
    <subcellularLocation>
        <location evidence="1">Cell membrane</location>
        <topology evidence="1">Multi-pass membrane protein</topology>
    </subcellularLocation>
</comment>
<dbReference type="GO" id="GO:0015297">
    <property type="term" value="F:antiporter activity"/>
    <property type="evidence" value="ECO:0007669"/>
    <property type="project" value="UniProtKB-KW"/>
</dbReference>
<dbReference type="InterPro" id="IPR050222">
    <property type="entry name" value="MATE_MdtK"/>
</dbReference>
<dbReference type="EMBL" id="FOFU01000002">
    <property type="protein sequence ID" value="SEP99402.1"/>
    <property type="molecule type" value="Genomic_DNA"/>
</dbReference>
<dbReference type="CDD" id="cd13134">
    <property type="entry name" value="MATE_like_8"/>
    <property type="match status" value="1"/>
</dbReference>
<dbReference type="Pfam" id="PF01554">
    <property type="entry name" value="MatE"/>
    <property type="match status" value="2"/>
</dbReference>
<evidence type="ECO:0000256" key="10">
    <source>
        <dbReference type="SAM" id="Phobius"/>
    </source>
</evidence>
<dbReference type="OrthoDB" id="62420at2"/>
<dbReference type="InterPro" id="IPR048279">
    <property type="entry name" value="MdtK-like"/>
</dbReference>